<dbReference type="AlphaFoldDB" id="A0A7S4FZ43"/>
<reference evidence="2" key="1">
    <citation type="submission" date="2021-01" db="EMBL/GenBank/DDBJ databases">
        <authorList>
            <person name="Corre E."/>
            <person name="Pelletier E."/>
            <person name="Niang G."/>
            <person name="Scheremetjew M."/>
            <person name="Finn R."/>
            <person name="Kale V."/>
            <person name="Holt S."/>
            <person name="Cochrane G."/>
            <person name="Meng A."/>
            <person name="Brown T."/>
            <person name="Cohen L."/>
        </authorList>
    </citation>
    <scope>NUCLEOTIDE SEQUENCE</scope>
    <source>
        <strain evidence="2">CCMP1594</strain>
    </source>
</reference>
<organism evidence="2">
    <name type="scientific">Eutreptiella gymnastica</name>
    <dbReference type="NCBI Taxonomy" id="73025"/>
    <lineage>
        <taxon>Eukaryota</taxon>
        <taxon>Discoba</taxon>
        <taxon>Euglenozoa</taxon>
        <taxon>Euglenida</taxon>
        <taxon>Spirocuta</taxon>
        <taxon>Euglenophyceae</taxon>
        <taxon>Eutreptiales</taxon>
        <taxon>Eutreptiaceae</taxon>
        <taxon>Eutreptiella</taxon>
    </lineage>
</organism>
<feature type="region of interest" description="Disordered" evidence="1">
    <location>
        <begin position="1"/>
        <end position="35"/>
    </location>
</feature>
<name>A0A7S4FZ43_9EUGL</name>
<evidence type="ECO:0000313" key="2">
    <source>
        <dbReference type="EMBL" id="CAE0819942.1"/>
    </source>
</evidence>
<accession>A0A7S4FZ43</accession>
<protein>
    <submittedName>
        <fullName evidence="2">Uncharacterized protein</fullName>
    </submittedName>
</protein>
<dbReference type="EMBL" id="HBJA01089478">
    <property type="protein sequence ID" value="CAE0819942.1"/>
    <property type="molecule type" value="Transcribed_RNA"/>
</dbReference>
<proteinExistence type="predicted"/>
<gene>
    <name evidence="2" type="ORF">EGYM00163_LOCUS31112</name>
</gene>
<sequence>MSDPLASKRRKPAFQGSSPPPGMQQKHRAVALTPAHQTRGSLSILSCSTAVPGLHRGALKSPGCIWLVCALPTISRNPSAMPSGQPSAPEENWEVCITASPFEIKPTQYPGNQHTAANRDDSYKVPMVPLESVLCSGTPPPALPSLMGMWPNSCGIVWDCQAVPRLARLNGGPPFQMQQGLPLQQYTMMYSM</sequence>
<evidence type="ECO:0000256" key="1">
    <source>
        <dbReference type="SAM" id="MobiDB-lite"/>
    </source>
</evidence>